<protein>
    <submittedName>
        <fullName evidence="1">Uncharacterized protein</fullName>
    </submittedName>
</protein>
<sequence length="181" mass="20377">MVNLVLKFVSCARTAGLRVSTSEVLDCLNQLKLVDILEEPQFAAVLRANFAKSRREQHHFDRLYQMFFHELRQDASIAGSEPLSEQIHDALQALAPAGEENTTLQAVLDFLDGNPLPYFEQLQQIGSDADDQKRGLGSNLGAVTRRLEIMLGLNAAEDALEQFLADHRDQMNWEVRRDLNA</sequence>
<organism evidence="1">
    <name type="scientific">marine sediment metagenome</name>
    <dbReference type="NCBI Taxonomy" id="412755"/>
    <lineage>
        <taxon>unclassified sequences</taxon>
        <taxon>metagenomes</taxon>
        <taxon>ecological metagenomes</taxon>
    </lineage>
</organism>
<feature type="non-terminal residue" evidence="1">
    <location>
        <position position="181"/>
    </location>
</feature>
<comment type="caution">
    <text evidence="1">The sequence shown here is derived from an EMBL/GenBank/DDBJ whole genome shotgun (WGS) entry which is preliminary data.</text>
</comment>
<dbReference type="AlphaFoldDB" id="X0ZIZ5"/>
<reference evidence="1" key="1">
    <citation type="journal article" date="2014" name="Front. Microbiol.">
        <title>High frequency of phylogenetically diverse reductive dehalogenase-homologous genes in deep subseafloor sedimentary metagenomes.</title>
        <authorList>
            <person name="Kawai M."/>
            <person name="Futagami T."/>
            <person name="Toyoda A."/>
            <person name="Takaki Y."/>
            <person name="Nishi S."/>
            <person name="Hori S."/>
            <person name="Arai W."/>
            <person name="Tsubouchi T."/>
            <person name="Morono Y."/>
            <person name="Uchiyama I."/>
            <person name="Ito T."/>
            <person name="Fujiyama A."/>
            <person name="Inagaki F."/>
            <person name="Takami H."/>
        </authorList>
    </citation>
    <scope>NUCLEOTIDE SEQUENCE</scope>
    <source>
        <strain evidence="1">Expedition CK06-06</strain>
    </source>
</reference>
<dbReference type="EMBL" id="BART01007603">
    <property type="protein sequence ID" value="GAG60333.1"/>
    <property type="molecule type" value="Genomic_DNA"/>
</dbReference>
<proteinExistence type="predicted"/>
<name>X0ZIZ5_9ZZZZ</name>
<evidence type="ECO:0000313" key="1">
    <source>
        <dbReference type="EMBL" id="GAG60333.1"/>
    </source>
</evidence>
<gene>
    <name evidence="1" type="ORF">S01H4_17277</name>
</gene>
<accession>X0ZIZ5</accession>